<accession>A0ABQ7I2Y0</accession>
<feature type="domain" description="Rab-GAP TBC" evidence="1">
    <location>
        <begin position="78"/>
        <end position="259"/>
    </location>
</feature>
<evidence type="ECO:0000313" key="3">
    <source>
        <dbReference type="Proteomes" id="UP001516464"/>
    </source>
</evidence>
<dbReference type="SUPFAM" id="SSF47923">
    <property type="entry name" value="Ypt/Rab-GAP domain of gyp1p"/>
    <property type="match status" value="2"/>
</dbReference>
<dbReference type="Gene3D" id="1.10.472.80">
    <property type="entry name" value="Ypt/Rab-GAP domain of gyp1p, domain 3"/>
    <property type="match status" value="1"/>
</dbReference>
<protein>
    <submittedName>
        <fullName evidence="2">USP6 N-terminal-like protein</fullName>
    </submittedName>
</protein>
<dbReference type="EMBL" id="SBIQ01000002">
    <property type="protein sequence ID" value="KAF7684764.1"/>
    <property type="molecule type" value="Genomic_DNA"/>
</dbReference>
<evidence type="ECO:0000313" key="2">
    <source>
        <dbReference type="EMBL" id="KAF7684764.1"/>
    </source>
</evidence>
<evidence type="ECO:0000259" key="1">
    <source>
        <dbReference type="PROSITE" id="PS50086"/>
    </source>
</evidence>
<keyword evidence="3" id="KW-1185">Reference proteome</keyword>
<comment type="caution">
    <text evidence="2">The sequence shown here is derived from an EMBL/GenBank/DDBJ whole genome shotgun (WGS) entry which is preliminary data.</text>
</comment>
<sequence>MKIKEEDLQTKYLYSAEPKFDTHKPTDQFGFIIETTCTQSINMSELTEQNEKWNRLIDKHSIEEIKKTKKGRSMIIKGIPIFLKYRLWKYLIYKRINVDYEILSTQVCGYEHQIHVDVQRTLRKHILFYDTYGIGQCRLFKVLVAYANYEPAIGYCQGMSSFVGLILMYFPEREAFDMLVNIIEVNQIHGLFDKNLSLLPHILDLQEKECVKLIPNIYKHMLANGVDASMYMFGWYLTLFSRFDIELTLRIWDLFLFYGFKIFPIFGAAILKAVGIEILELAGESLIEFIGGLDNYKFDVEKIMKWVYKNL</sequence>
<dbReference type="InterPro" id="IPR050302">
    <property type="entry name" value="Rab_GAP_TBC_domain"/>
</dbReference>
<dbReference type="InterPro" id="IPR035969">
    <property type="entry name" value="Rab-GAP_TBC_sf"/>
</dbReference>
<gene>
    <name evidence="2" type="primary">Usp6nl</name>
    <name evidence="2" type="ORF">TCON_0063</name>
</gene>
<dbReference type="PROSITE" id="PS50086">
    <property type="entry name" value="TBC_RABGAP"/>
    <property type="match status" value="1"/>
</dbReference>
<dbReference type="InterPro" id="IPR000195">
    <property type="entry name" value="Rab-GAP-TBC_dom"/>
</dbReference>
<reference evidence="2 3" key="1">
    <citation type="submission" date="2019-01" db="EMBL/GenBank/DDBJ databases">
        <title>Genomes sequencing and comparative genomics of infectious freshwater microsporidia, Cucumispora dikerogammari and Thelohania contejeani.</title>
        <authorList>
            <person name="Cormier A."/>
            <person name="Giraud I."/>
            <person name="Wattier R."/>
            <person name="Teixeira M."/>
            <person name="Grandjean F."/>
            <person name="Rigaud T."/>
            <person name="Cordaux R."/>
        </authorList>
    </citation>
    <scope>NUCLEOTIDE SEQUENCE [LARGE SCALE GENOMIC DNA]</scope>
    <source>
        <strain evidence="2">T1</strain>
        <tissue evidence="2">Spores</tissue>
    </source>
</reference>
<dbReference type="Gene3D" id="1.10.8.270">
    <property type="entry name" value="putative rabgap domain of human tbc1 domain family member 14 like domains"/>
    <property type="match status" value="1"/>
</dbReference>
<organism evidence="2 3">
    <name type="scientific">Astathelohania contejeani</name>
    <dbReference type="NCBI Taxonomy" id="164912"/>
    <lineage>
        <taxon>Eukaryota</taxon>
        <taxon>Fungi</taxon>
        <taxon>Fungi incertae sedis</taxon>
        <taxon>Microsporidia</taxon>
        <taxon>Astathelohaniidae</taxon>
        <taxon>Astathelohania</taxon>
    </lineage>
</organism>
<dbReference type="PANTHER" id="PTHR47219">
    <property type="entry name" value="RAB GTPASE-ACTIVATING PROTEIN 1-LIKE"/>
    <property type="match status" value="1"/>
</dbReference>
<proteinExistence type="predicted"/>
<dbReference type="SMART" id="SM00164">
    <property type="entry name" value="TBC"/>
    <property type="match status" value="1"/>
</dbReference>
<dbReference type="PANTHER" id="PTHR47219:SF9">
    <property type="entry name" value="GTPASE ACTIVATING PROTEIN AND CENTROSOME-ASSOCIATED, ISOFORM B"/>
    <property type="match status" value="1"/>
</dbReference>
<dbReference type="Pfam" id="PF00566">
    <property type="entry name" value="RabGAP-TBC"/>
    <property type="match status" value="1"/>
</dbReference>
<dbReference type="Proteomes" id="UP001516464">
    <property type="component" value="Unassembled WGS sequence"/>
</dbReference>
<name>A0ABQ7I2Y0_9MICR</name>